<comment type="caution">
    <text evidence="2">The sequence shown here is derived from an EMBL/GenBank/DDBJ whole genome shotgun (WGS) entry which is preliminary data.</text>
</comment>
<dbReference type="EMBL" id="VJXR01000082">
    <property type="protein sequence ID" value="TRW43428.1"/>
    <property type="molecule type" value="Genomic_DNA"/>
</dbReference>
<keyword evidence="3" id="KW-1185">Reference proteome</keyword>
<name>A0A552WKZ7_9MICO</name>
<evidence type="ECO:0000256" key="1">
    <source>
        <dbReference type="SAM" id="Phobius"/>
    </source>
</evidence>
<keyword evidence="1" id="KW-1133">Transmembrane helix</keyword>
<feature type="transmembrane region" description="Helical" evidence="1">
    <location>
        <begin position="144"/>
        <end position="169"/>
    </location>
</feature>
<sequence>MTDKATYLGKAADRLMDLDNASYGDERERAVFMEASTFGTTIGAYLHLLGAVVAAALGQLLLPVVLVVLMGVPALATGWYANRRGVDISELAARAGARTKALHIAIVFGALLLVLGAMSYTVSTGHGLVPVPEPDLSDPETRELLTSMVGGACVGGVIGGAGTGGWFLWKSRRRATAATEDDQD</sequence>
<keyword evidence="1" id="KW-0472">Membrane</keyword>
<proteinExistence type="predicted"/>
<gene>
    <name evidence="2" type="ORF">FJ693_17645</name>
</gene>
<feature type="transmembrane region" description="Helical" evidence="1">
    <location>
        <begin position="60"/>
        <end position="81"/>
    </location>
</feature>
<protein>
    <submittedName>
        <fullName evidence="2">Uncharacterized protein</fullName>
    </submittedName>
</protein>
<evidence type="ECO:0000313" key="2">
    <source>
        <dbReference type="EMBL" id="TRW43428.1"/>
    </source>
</evidence>
<accession>A0A552WKZ7</accession>
<dbReference type="RefSeq" id="WP_143419768.1">
    <property type="nucleotide sequence ID" value="NZ_VJXR01000082.1"/>
</dbReference>
<keyword evidence="1" id="KW-0812">Transmembrane</keyword>
<feature type="transmembrane region" description="Helical" evidence="1">
    <location>
        <begin position="102"/>
        <end position="124"/>
    </location>
</feature>
<evidence type="ECO:0000313" key="3">
    <source>
        <dbReference type="Proteomes" id="UP000318693"/>
    </source>
</evidence>
<feature type="transmembrane region" description="Helical" evidence="1">
    <location>
        <begin position="31"/>
        <end position="54"/>
    </location>
</feature>
<organism evidence="2 3">
    <name type="scientific">Georgenia yuyongxinii</name>
    <dbReference type="NCBI Taxonomy" id="2589797"/>
    <lineage>
        <taxon>Bacteria</taxon>
        <taxon>Bacillati</taxon>
        <taxon>Actinomycetota</taxon>
        <taxon>Actinomycetes</taxon>
        <taxon>Micrococcales</taxon>
        <taxon>Bogoriellaceae</taxon>
        <taxon>Georgenia</taxon>
    </lineage>
</organism>
<reference evidence="2 3" key="1">
    <citation type="submission" date="2019-07" db="EMBL/GenBank/DDBJ databases">
        <title>Georgenia wutianyii sp. nov. and Georgenia *** sp. nov. isolated from plateau pika (Ochotona curzoniae) in the Qinghai-Tibet plateau of China.</title>
        <authorList>
            <person name="Tian Z."/>
        </authorList>
    </citation>
    <scope>NUCLEOTIDE SEQUENCE [LARGE SCALE GENOMIC DNA]</scope>
    <source>
        <strain evidence="2 3">Z446</strain>
    </source>
</reference>
<dbReference type="Proteomes" id="UP000318693">
    <property type="component" value="Unassembled WGS sequence"/>
</dbReference>
<dbReference type="AlphaFoldDB" id="A0A552WKZ7"/>